<evidence type="ECO:0000313" key="3">
    <source>
        <dbReference type="Proteomes" id="UP000196710"/>
    </source>
</evidence>
<dbReference type="AlphaFoldDB" id="A0A1Z2XMH2"/>
<reference evidence="2 4" key="3">
    <citation type="submission" date="2020-11" db="EMBL/GenBank/DDBJ databases">
        <title>Closed and high quality bacterial genomes of the OMM12 community.</title>
        <authorList>
            <person name="Marbouty M."/>
            <person name="Lamy-Besnier Q."/>
            <person name="Debarbieux L."/>
            <person name="Koszul R."/>
        </authorList>
    </citation>
    <scope>NUCLEOTIDE SEQUENCE [LARGE SCALE GENOMIC DNA]</scope>
    <source>
        <strain evidence="2 4">KB18</strain>
    </source>
</reference>
<sequence length="165" mass="18449">MDITFQKLLSLGLDLERVGLMQREDNEGYFCTPRDAFLLGWAGVDGIHYCQALGLDETVFVVDPMAGDDPVHPIARSVTDMLRLLLACGDMAAPAQAHMFDSKQSFGEFLIKCRPDSETREVLEAIGRGLDITPMPLPYKYLKELQDSFDMSAVPYTEEYYEGIG</sequence>
<proteinExistence type="predicted"/>
<organism evidence="2 4">
    <name type="scientific">Acutalibacter muris</name>
    <dbReference type="NCBI Taxonomy" id="1796620"/>
    <lineage>
        <taxon>Bacteria</taxon>
        <taxon>Bacillati</taxon>
        <taxon>Bacillota</taxon>
        <taxon>Clostridia</taxon>
        <taxon>Eubacteriales</taxon>
        <taxon>Acutalibacteraceae</taxon>
        <taxon>Acutalibacter</taxon>
    </lineage>
</organism>
<protein>
    <submittedName>
        <fullName evidence="2">Uncharacterized protein</fullName>
    </submittedName>
</protein>
<dbReference type="RefSeq" id="WP_066536048.1">
    <property type="nucleotide sequence ID" value="NZ_CP021422.1"/>
</dbReference>
<name>A0A1Z2XMH2_9FIRM</name>
<gene>
    <name evidence="1" type="ORF">ADH66_02565</name>
    <name evidence="2" type="ORF">I5Q82_12615</name>
</gene>
<evidence type="ECO:0000313" key="4">
    <source>
        <dbReference type="Proteomes" id="UP000596035"/>
    </source>
</evidence>
<evidence type="ECO:0000313" key="2">
    <source>
        <dbReference type="EMBL" id="QQR28932.1"/>
    </source>
</evidence>
<dbReference type="Proteomes" id="UP000196710">
    <property type="component" value="Chromosome"/>
</dbReference>
<reference evidence="3" key="2">
    <citation type="submission" date="2017-05" db="EMBL/GenBank/DDBJ databases">
        <title>Improved OligoMM genomes.</title>
        <authorList>
            <person name="Garzetti D."/>
        </authorList>
    </citation>
    <scope>NUCLEOTIDE SEQUENCE [LARGE SCALE GENOMIC DNA]</scope>
    <source>
        <strain evidence="3">KB18</strain>
    </source>
</reference>
<dbReference type="Proteomes" id="UP000596035">
    <property type="component" value="Chromosome"/>
</dbReference>
<reference evidence="1" key="1">
    <citation type="journal article" date="2017" name="Genome Announc.">
        <title>High-Quality Whole-Genome Sequences of the Oligo-Mouse-Microbiota Bacterial Community.</title>
        <authorList>
            <person name="Garzetti D."/>
            <person name="Brugiroux S."/>
            <person name="Bunk B."/>
            <person name="Pukall R."/>
            <person name="McCoy K.D."/>
            <person name="Macpherson A.J."/>
            <person name="Stecher B."/>
        </authorList>
    </citation>
    <scope>NUCLEOTIDE SEQUENCE</scope>
    <source>
        <strain evidence="1">KB18</strain>
    </source>
</reference>
<dbReference type="EMBL" id="CP065321">
    <property type="protein sequence ID" value="QQR28932.1"/>
    <property type="molecule type" value="Genomic_DNA"/>
</dbReference>
<keyword evidence="3" id="KW-1185">Reference proteome</keyword>
<accession>A0A1Z2XMH2</accession>
<evidence type="ECO:0000313" key="1">
    <source>
        <dbReference type="EMBL" id="ASB39639.1"/>
    </source>
</evidence>
<dbReference type="EMBL" id="CP021422">
    <property type="protein sequence ID" value="ASB39639.1"/>
    <property type="molecule type" value="Genomic_DNA"/>
</dbReference>
<dbReference type="KEGG" id="amur:ADH66_02565"/>